<dbReference type="Gene3D" id="1.10.10.10">
    <property type="entry name" value="Winged helix-like DNA-binding domain superfamily/Winged helix DNA-binding domain"/>
    <property type="match status" value="1"/>
</dbReference>
<keyword evidence="2" id="KW-0902">Two-component regulatory system</keyword>
<evidence type="ECO:0000259" key="9">
    <source>
        <dbReference type="PROSITE" id="PS50110"/>
    </source>
</evidence>
<evidence type="ECO:0000313" key="10">
    <source>
        <dbReference type="EMBL" id="MCK8785024.1"/>
    </source>
</evidence>
<keyword evidence="11" id="KW-1185">Reference proteome</keyword>
<dbReference type="SMART" id="SM00448">
    <property type="entry name" value="REC"/>
    <property type="match status" value="1"/>
</dbReference>
<dbReference type="PROSITE" id="PS50110">
    <property type="entry name" value="RESPONSE_REGULATORY"/>
    <property type="match status" value="1"/>
</dbReference>
<dbReference type="InterPro" id="IPR036388">
    <property type="entry name" value="WH-like_DNA-bd_sf"/>
</dbReference>
<dbReference type="PRINTS" id="PR00038">
    <property type="entry name" value="HTHLUXR"/>
</dbReference>
<evidence type="ECO:0000256" key="4">
    <source>
        <dbReference type="ARBA" id="ARBA00023125"/>
    </source>
</evidence>
<dbReference type="PANTHER" id="PTHR48111">
    <property type="entry name" value="REGULATOR OF RPOS"/>
    <property type="match status" value="1"/>
</dbReference>
<name>A0A9X2BWJ4_9PROT</name>
<dbReference type="PROSITE" id="PS50043">
    <property type="entry name" value="HTH_LUXR_2"/>
    <property type="match status" value="1"/>
</dbReference>
<dbReference type="GO" id="GO:0032993">
    <property type="term" value="C:protein-DNA complex"/>
    <property type="evidence" value="ECO:0007669"/>
    <property type="project" value="TreeGrafter"/>
</dbReference>
<dbReference type="GO" id="GO:0006355">
    <property type="term" value="P:regulation of DNA-templated transcription"/>
    <property type="evidence" value="ECO:0007669"/>
    <property type="project" value="InterPro"/>
</dbReference>
<feature type="region of interest" description="Disordered" evidence="7">
    <location>
        <begin position="171"/>
        <end position="258"/>
    </location>
</feature>
<evidence type="ECO:0000256" key="7">
    <source>
        <dbReference type="SAM" id="MobiDB-lite"/>
    </source>
</evidence>
<accession>A0A9X2BWJ4</accession>
<dbReference type="GO" id="GO:0000976">
    <property type="term" value="F:transcription cis-regulatory region binding"/>
    <property type="evidence" value="ECO:0007669"/>
    <property type="project" value="TreeGrafter"/>
</dbReference>
<evidence type="ECO:0000256" key="2">
    <source>
        <dbReference type="ARBA" id="ARBA00023012"/>
    </source>
</evidence>
<dbReference type="SUPFAM" id="SSF52172">
    <property type="entry name" value="CheY-like"/>
    <property type="match status" value="1"/>
</dbReference>
<dbReference type="EMBL" id="JALPRX010000047">
    <property type="protein sequence ID" value="MCK8785024.1"/>
    <property type="molecule type" value="Genomic_DNA"/>
</dbReference>
<comment type="caution">
    <text evidence="10">The sequence shown here is derived from an EMBL/GenBank/DDBJ whole genome shotgun (WGS) entry which is preliminary data.</text>
</comment>
<feature type="compositionally biased region" description="Pro residues" evidence="7">
    <location>
        <begin position="180"/>
        <end position="190"/>
    </location>
</feature>
<feature type="domain" description="HTH luxR-type" evidence="8">
    <location>
        <begin position="320"/>
        <end position="385"/>
    </location>
</feature>
<dbReference type="GO" id="GO:0000156">
    <property type="term" value="F:phosphorelay response regulator activity"/>
    <property type="evidence" value="ECO:0007669"/>
    <property type="project" value="TreeGrafter"/>
</dbReference>
<dbReference type="Pfam" id="PF00072">
    <property type="entry name" value="Response_reg"/>
    <property type="match status" value="1"/>
</dbReference>
<protein>
    <submittedName>
        <fullName evidence="10">Response regulator</fullName>
    </submittedName>
</protein>
<gene>
    <name evidence="10" type="ORF">M0638_11580</name>
</gene>
<dbReference type="Proteomes" id="UP001139516">
    <property type="component" value="Unassembled WGS sequence"/>
</dbReference>
<proteinExistence type="predicted"/>
<feature type="modified residue" description="4-aspartylphosphate" evidence="6">
    <location>
        <position position="55"/>
    </location>
</feature>
<dbReference type="InterPro" id="IPR016032">
    <property type="entry name" value="Sig_transdc_resp-reg_C-effctor"/>
</dbReference>
<feature type="domain" description="Response regulatory" evidence="9">
    <location>
        <begin position="6"/>
        <end position="122"/>
    </location>
</feature>
<dbReference type="PANTHER" id="PTHR48111:SF1">
    <property type="entry name" value="TWO-COMPONENT RESPONSE REGULATOR ORR33"/>
    <property type="match status" value="1"/>
</dbReference>
<dbReference type="SMART" id="SM00421">
    <property type="entry name" value="HTH_LUXR"/>
    <property type="match status" value="1"/>
</dbReference>
<dbReference type="RefSeq" id="WP_248667149.1">
    <property type="nucleotide sequence ID" value="NZ_JALPRX010000047.1"/>
</dbReference>
<keyword evidence="3" id="KW-0805">Transcription regulation</keyword>
<evidence type="ECO:0000256" key="5">
    <source>
        <dbReference type="ARBA" id="ARBA00023163"/>
    </source>
</evidence>
<evidence type="ECO:0000256" key="1">
    <source>
        <dbReference type="ARBA" id="ARBA00022553"/>
    </source>
</evidence>
<organism evidence="10 11">
    <name type="scientific">Roseomonas acroporae</name>
    <dbReference type="NCBI Taxonomy" id="2937791"/>
    <lineage>
        <taxon>Bacteria</taxon>
        <taxon>Pseudomonadati</taxon>
        <taxon>Pseudomonadota</taxon>
        <taxon>Alphaproteobacteria</taxon>
        <taxon>Acetobacterales</taxon>
        <taxon>Roseomonadaceae</taxon>
        <taxon>Roseomonas</taxon>
    </lineage>
</organism>
<dbReference type="CDD" id="cd06170">
    <property type="entry name" value="LuxR_C_like"/>
    <property type="match status" value="1"/>
</dbReference>
<keyword evidence="1 6" id="KW-0597">Phosphoprotein</keyword>
<keyword evidence="5" id="KW-0804">Transcription</keyword>
<dbReference type="InterPro" id="IPR039420">
    <property type="entry name" value="WalR-like"/>
</dbReference>
<evidence type="ECO:0000259" key="8">
    <source>
        <dbReference type="PROSITE" id="PS50043"/>
    </source>
</evidence>
<dbReference type="AlphaFoldDB" id="A0A9X2BWJ4"/>
<feature type="compositionally biased region" description="Low complexity" evidence="7">
    <location>
        <begin position="223"/>
        <end position="254"/>
    </location>
</feature>
<dbReference type="CDD" id="cd19920">
    <property type="entry name" value="REC_PA4781-like"/>
    <property type="match status" value="1"/>
</dbReference>
<dbReference type="Pfam" id="PF00196">
    <property type="entry name" value="GerE"/>
    <property type="match status" value="1"/>
</dbReference>
<reference evidence="10" key="1">
    <citation type="submission" date="2022-04" db="EMBL/GenBank/DDBJ databases">
        <title>Roseomonas acroporae sp. nov., isolated from coral Acropora digitifera.</title>
        <authorList>
            <person name="Sun H."/>
        </authorList>
    </citation>
    <scope>NUCLEOTIDE SEQUENCE</scope>
    <source>
        <strain evidence="10">NAR14</strain>
    </source>
</reference>
<dbReference type="InterPro" id="IPR000792">
    <property type="entry name" value="Tscrpt_reg_LuxR_C"/>
</dbReference>
<keyword evidence="4" id="KW-0238">DNA-binding</keyword>
<evidence type="ECO:0000256" key="3">
    <source>
        <dbReference type="ARBA" id="ARBA00023015"/>
    </source>
</evidence>
<dbReference type="SUPFAM" id="SSF46894">
    <property type="entry name" value="C-terminal effector domain of the bipartite response regulators"/>
    <property type="match status" value="1"/>
</dbReference>
<dbReference type="InterPro" id="IPR001789">
    <property type="entry name" value="Sig_transdc_resp-reg_receiver"/>
</dbReference>
<evidence type="ECO:0000313" key="11">
    <source>
        <dbReference type="Proteomes" id="UP001139516"/>
    </source>
</evidence>
<dbReference type="GO" id="GO:0005829">
    <property type="term" value="C:cytosol"/>
    <property type="evidence" value="ECO:0007669"/>
    <property type="project" value="TreeGrafter"/>
</dbReference>
<dbReference type="InterPro" id="IPR011006">
    <property type="entry name" value="CheY-like_superfamily"/>
</dbReference>
<dbReference type="Gene3D" id="3.40.50.2300">
    <property type="match status" value="1"/>
</dbReference>
<evidence type="ECO:0000256" key="6">
    <source>
        <dbReference type="PROSITE-ProRule" id="PRU00169"/>
    </source>
</evidence>
<sequence>MQRRDIVLVVDDVPGTLGLLNDTLEAAGYMVLVARSAAAALGVMARVTPDIILMDAVMPETDGFEACRRLKRDPALAAIPVIFMTGLTETDDVVRGFAAGGVDYVTKPISPEAVVARIGTHLANARRTRSAQMALDVAGRFFMAADRQGRVLWATPQAAALLAELLPRDAPERRAGGNPVPGPAGSPPDAPAAGSEGGPDAGPRGDPVGASAGASLRDPPRSPIGSPIGSPTGNSPGNSPGNPPGTSSGTSPGAATGGFGLGAVLPGWTALGAGSGPPPRIAIPVAGGRRTLELHYVGQAGPDELLLRVVVADPTRDAQLLRERLGLTAREAEVLLWIGAGKSNRDIAEILGLSPRTVNKHLEGIYSKIGVENRAAAAAVVARTTGVS</sequence>